<accession>A0A6H0KQ56</accession>
<evidence type="ECO:0000313" key="2">
    <source>
        <dbReference type="EMBL" id="QIU95584.1"/>
    </source>
</evidence>
<dbReference type="KEGG" id="bfc:BacF7301_16125"/>
<sequence length="188" mass="21188">MSNSESQNIKGRGGRKPKFDYTSEDFLSLIEKYAQKGFTDKEIALAIGLSPQKFCEKKGQYKELSEVLVRGRATITAAVRAKYLAMAMGGVKVKSETRRFIQEKCHCMGEDEKCPDCGGTGWVTLTDKSIVQETISELAPSLQAQSVILYHYDEDWKKTERKLDEEADIPTDINHGISIDSWIKDKLK</sequence>
<dbReference type="Proteomes" id="UP000501780">
    <property type="component" value="Chromosome"/>
</dbReference>
<dbReference type="AlphaFoldDB" id="A0A6H0KQ56"/>
<reference evidence="2 3" key="1">
    <citation type="submission" date="2020-03" db="EMBL/GenBank/DDBJ databases">
        <title>Genomic analysis of Bacteroides faecium CBA7301.</title>
        <authorList>
            <person name="Kim J."/>
            <person name="Roh S.W."/>
        </authorList>
    </citation>
    <scope>NUCLEOTIDE SEQUENCE [LARGE SCALE GENOMIC DNA]</scope>
    <source>
        <strain evidence="2 3">CBA7301</strain>
    </source>
</reference>
<feature type="region of interest" description="Disordered" evidence="1">
    <location>
        <begin position="1"/>
        <end position="20"/>
    </location>
</feature>
<gene>
    <name evidence="2" type="ORF">BacF7301_16125</name>
</gene>
<name>A0A6H0KQ56_9BACE</name>
<keyword evidence="3" id="KW-1185">Reference proteome</keyword>
<organism evidence="2 3">
    <name type="scientific">Bacteroides faecium</name>
    <dbReference type="NCBI Taxonomy" id="2715212"/>
    <lineage>
        <taxon>Bacteria</taxon>
        <taxon>Pseudomonadati</taxon>
        <taxon>Bacteroidota</taxon>
        <taxon>Bacteroidia</taxon>
        <taxon>Bacteroidales</taxon>
        <taxon>Bacteroidaceae</taxon>
        <taxon>Bacteroides</taxon>
    </lineage>
</organism>
<dbReference type="EMBL" id="CP050831">
    <property type="protein sequence ID" value="QIU95584.1"/>
    <property type="molecule type" value="Genomic_DNA"/>
</dbReference>
<dbReference type="RefSeq" id="WP_167964380.1">
    <property type="nucleotide sequence ID" value="NZ_CP050831.1"/>
</dbReference>
<evidence type="ECO:0000313" key="3">
    <source>
        <dbReference type="Proteomes" id="UP000501780"/>
    </source>
</evidence>
<evidence type="ECO:0000256" key="1">
    <source>
        <dbReference type="SAM" id="MobiDB-lite"/>
    </source>
</evidence>
<proteinExistence type="predicted"/>
<protein>
    <submittedName>
        <fullName evidence="2">Uncharacterized protein</fullName>
    </submittedName>
</protein>